<protein>
    <submittedName>
        <fullName evidence="1">Uncharacterized protein</fullName>
    </submittedName>
</protein>
<dbReference type="AlphaFoldDB" id="X0VS31"/>
<feature type="non-terminal residue" evidence="1">
    <location>
        <position position="1"/>
    </location>
</feature>
<reference evidence="1" key="1">
    <citation type="journal article" date="2014" name="Front. Microbiol.">
        <title>High frequency of phylogenetically diverse reductive dehalogenase-homologous genes in deep subseafloor sedimentary metagenomes.</title>
        <authorList>
            <person name="Kawai M."/>
            <person name="Futagami T."/>
            <person name="Toyoda A."/>
            <person name="Takaki Y."/>
            <person name="Nishi S."/>
            <person name="Hori S."/>
            <person name="Arai W."/>
            <person name="Tsubouchi T."/>
            <person name="Morono Y."/>
            <person name="Uchiyama I."/>
            <person name="Ito T."/>
            <person name="Fujiyama A."/>
            <person name="Inagaki F."/>
            <person name="Takami H."/>
        </authorList>
    </citation>
    <scope>NUCLEOTIDE SEQUENCE</scope>
    <source>
        <strain evidence="1">Expedition CK06-06</strain>
    </source>
</reference>
<comment type="caution">
    <text evidence="1">The sequence shown here is derived from an EMBL/GenBank/DDBJ whole genome shotgun (WGS) entry which is preliminary data.</text>
</comment>
<evidence type="ECO:0000313" key="1">
    <source>
        <dbReference type="EMBL" id="GAG13942.1"/>
    </source>
</evidence>
<dbReference type="EMBL" id="BARS01021199">
    <property type="protein sequence ID" value="GAG13942.1"/>
    <property type="molecule type" value="Genomic_DNA"/>
</dbReference>
<sequence>FTLCSLKKNRFPLKMRPIKLDLFIPDDDGRLKGIGVMEFLDSMQKSADALHNQYLFGTIQANNPTIWFAPTGNRRNEPFKIKAGFAYPTSDPRSMSVFKIPPPDTSLLAMIERVENQAQVMFGVSNFTAGVESTIDPTGPAKKAEIVVAQGNVRMNAIIKRRLRTLKDILKKWFLLYQANMPPNKFMRITGAGKGEPTWEFKKIEMTDFALNAIPDFEFTGNILNTNKTLEINKKLAIYRIMLTNPFFSPQTQQGMQSLHAITKWLLDGLDE</sequence>
<feature type="non-terminal residue" evidence="1">
    <location>
        <position position="272"/>
    </location>
</feature>
<gene>
    <name evidence="1" type="ORF">S01H1_34087</name>
</gene>
<accession>X0VS31</accession>
<organism evidence="1">
    <name type="scientific">marine sediment metagenome</name>
    <dbReference type="NCBI Taxonomy" id="412755"/>
    <lineage>
        <taxon>unclassified sequences</taxon>
        <taxon>metagenomes</taxon>
        <taxon>ecological metagenomes</taxon>
    </lineage>
</organism>
<name>X0VS31_9ZZZZ</name>
<proteinExistence type="predicted"/>